<keyword evidence="2" id="KW-0808">Transferase</keyword>
<feature type="transmembrane region" description="Helical" evidence="1">
    <location>
        <begin position="90"/>
        <end position="109"/>
    </location>
</feature>
<gene>
    <name evidence="2" type="ORF">J8C06_14815</name>
</gene>
<feature type="transmembrane region" description="Helical" evidence="1">
    <location>
        <begin position="351"/>
        <end position="368"/>
    </location>
</feature>
<evidence type="ECO:0000313" key="2">
    <source>
        <dbReference type="EMBL" id="QUW04304.1"/>
    </source>
</evidence>
<keyword evidence="1" id="KW-1133">Transmembrane helix</keyword>
<feature type="transmembrane region" description="Helical" evidence="1">
    <location>
        <begin position="169"/>
        <end position="194"/>
    </location>
</feature>
<keyword evidence="3" id="KW-1185">Reference proteome</keyword>
<dbReference type="RefSeq" id="WP_211430193.1">
    <property type="nucleotide sequence ID" value="NZ_CP072649.1"/>
</dbReference>
<feature type="transmembrane region" description="Helical" evidence="1">
    <location>
        <begin position="295"/>
        <end position="317"/>
    </location>
</feature>
<dbReference type="EC" id="2.4.-.-" evidence="2"/>
<accession>A0ABX8BF56</accession>
<dbReference type="GO" id="GO:0016757">
    <property type="term" value="F:glycosyltransferase activity"/>
    <property type="evidence" value="ECO:0007669"/>
    <property type="project" value="UniProtKB-KW"/>
</dbReference>
<organism evidence="2 3">
    <name type="scientific">Chloracidobacterium validum</name>
    <dbReference type="NCBI Taxonomy" id="2821543"/>
    <lineage>
        <taxon>Bacteria</taxon>
        <taxon>Pseudomonadati</taxon>
        <taxon>Acidobacteriota</taxon>
        <taxon>Terriglobia</taxon>
        <taxon>Terriglobales</taxon>
        <taxon>Acidobacteriaceae</taxon>
        <taxon>Chloracidobacterium</taxon>
    </lineage>
</organism>
<sequence>MECHRTYQAKPRLELAVLGLFTVLYGLRVTYEAAVTPIWLDEWYTICVATMPTFREMIGMIWDGPDTQPPLFYLITRGIIDILGESNLTLRLPSTVGFWVFCISLYLFVRVSKGSIIAASVALVFPCVIHSSYYAREARPYALVLGCLGIALVCWQLREQKLYSIYCKVGLAISLSLAVSLHYFAIFSVFAFFATDFISAQNEFYKSRDVYCIIKDFSRKSLIYLCPLIFLLLHLPLLQHKSKMPFWKTGISIEELLLTYSEPFVHVRFLLLLVFILSIRLLHKEKPIEFFGDSRISTISVLFILLPLVFFSFTVFLNKTFFLSRYVLAYVIGCAIILASLIWRLDIVNRFAFGTLMLSFIVLINPRISFFSRRASEIGIDRDIRESKILSEVKSNEMVFMTDQSYLPMYYYDSNLQVKYLYLLSAYTHSFPDQRLEALKKIIPVVQRNPRCPRFFYVEDLLKLDTPHYVLLTKWALKTSKAEFPSLNLDYIPIRSSEKFVLYKKKV</sequence>
<keyword evidence="2" id="KW-0328">Glycosyltransferase</keyword>
<keyword evidence="1" id="KW-0472">Membrane</keyword>
<keyword evidence="1" id="KW-0812">Transmembrane</keyword>
<name>A0ABX8BF56_9BACT</name>
<evidence type="ECO:0000313" key="3">
    <source>
        <dbReference type="Proteomes" id="UP000676506"/>
    </source>
</evidence>
<reference evidence="2 3" key="1">
    <citation type="submission" date="2021-03" db="EMBL/GenBank/DDBJ databases">
        <title>Genomic and phenotypic characterization of Chloracidobacterium isolates provides evidence for multiple species.</title>
        <authorList>
            <person name="Saini M.K."/>
            <person name="Costas A.M.G."/>
            <person name="Tank M."/>
            <person name="Bryant D.A."/>
        </authorList>
    </citation>
    <scope>NUCLEOTIDE SEQUENCE [LARGE SCALE GENOMIC DNA]</scope>
    <source>
        <strain evidence="2 3">BV2-C</strain>
    </source>
</reference>
<feature type="transmembrane region" description="Helical" evidence="1">
    <location>
        <begin position="221"/>
        <end position="238"/>
    </location>
</feature>
<feature type="transmembrane region" description="Helical" evidence="1">
    <location>
        <begin position="116"/>
        <end position="135"/>
    </location>
</feature>
<feature type="transmembrane region" description="Helical" evidence="1">
    <location>
        <begin position="265"/>
        <end position="283"/>
    </location>
</feature>
<evidence type="ECO:0000256" key="1">
    <source>
        <dbReference type="SAM" id="Phobius"/>
    </source>
</evidence>
<proteinExistence type="predicted"/>
<dbReference type="Proteomes" id="UP000676506">
    <property type="component" value="Chromosome 2"/>
</dbReference>
<protein>
    <submittedName>
        <fullName evidence="2">Glycosyltransferase family 39 protein</fullName>
        <ecNumber evidence="2">2.4.-.-</ecNumber>
    </submittedName>
</protein>
<dbReference type="EMBL" id="CP072649">
    <property type="protein sequence ID" value="QUW04304.1"/>
    <property type="molecule type" value="Genomic_DNA"/>
</dbReference>
<feature type="transmembrane region" description="Helical" evidence="1">
    <location>
        <begin position="141"/>
        <end position="157"/>
    </location>
</feature>
<feature type="transmembrane region" description="Helical" evidence="1">
    <location>
        <begin position="326"/>
        <end position="345"/>
    </location>
</feature>